<dbReference type="Gene3D" id="3.40.50.10540">
    <property type="entry name" value="Crotonobetainyl-coa:carnitine coa-transferase, domain 1"/>
    <property type="match status" value="1"/>
</dbReference>
<dbReference type="InterPro" id="IPR003673">
    <property type="entry name" value="CoA-Trfase_fam_III"/>
</dbReference>
<organism evidence="1 2">
    <name type="scientific">Mycolicibacterium arenosum</name>
    <dbReference type="NCBI Taxonomy" id="2952157"/>
    <lineage>
        <taxon>Bacteria</taxon>
        <taxon>Bacillati</taxon>
        <taxon>Actinomycetota</taxon>
        <taxon>Actinomycetes</taxon>
        <taxon>Mycobacteriales</taxon>
        <taxon>Mycobacteriaceae</taxon>
        <taxon>Mycolicibacterium</taxon>
    </lineage>
</organism>
<keyword evidence="1" id="KW-0808">Transferase</keyword>
<dbReference type="PANTHER" id="PTHR48228">
    <property type="entry name" value="SUCCINYL-COA--D-CITRAMALATE COA-TRANSFERASE"/>
    <property type="match status" value="1"/>
</dbReference>
<comment type="caution">
    <text evidence="1">The sequence shown here is derived from an EMBL/GenBank/DDBJ whole genome shotgun (WGS) entry which is preliminary data.</text>
</comment>
<dbReference type="Proteomes" id="UP001651690">
    <property type="component" value="Unassembled WGS sequence"/>
</dbReference>
<keyword evidence="2" id="KW-1185">Reference proteome</keyword>
<reference evidence="1 2" key="1">
    <citation type="submission" date="2022-06" db="EMBL/GenBank/DDBJ databases">
        <title>Mycolicibacterium sp. CAU 1645 isolated from seawater.</title>
        <authorList>
            <person name="Kim W."/>
        </authorList>
    </citation>
    <scope>NUCLEOTIDE SEQUENCE [LARGE SCALE GENOMIC DNA]</scope>
    <source>
        <strain evidence="1 2">CAU 1645</strain>
    </source>
</reference>
<dbReference type="GO" id="GO:0016740">
    <property type="term" value="F:transferase activity"/>
    <property type="evidence" value="ECO:0007669"/>
    <property type="project" value="UniProtKB-KW"/>
</dbReference>
<proteinExistence type="predicted"/>
<dbReference type="SUPFAM" id="SSF89796">
    <property type="entry name" value="CoA-transferase family III (CaiB/BaiF)"/>
    <property type="match status" value="2"/>
</dbReference>
<evidence type="ECO:0000313" key="2">
    <source>
        <dbReference type="Proteomes" id="UP001651690"/>
    </source>
</evidence>
<dbReference type="Pfam" id="PF02515">
    <property type="entry name" value="CoA_transf_3"/>
    <property type="match status" value="1"/>
</dbReference>
<dbReference type="PANTHER" id="PTHR48228:SF7">
    <property type="entry name" value="FATTY ACYL-COA TRANSFERASE RV3272-RELATED"/>
    <property type="match status" value="1"/>
</dbReference>
<dbReference type="RefSeq" id="WP_255059542.1">
    <property type="nucleotide sequence ID" value="NZ_JANDBD010000003.1"/>
</dbReference>
<name>A0ABT1LZQ0_9MYCO</name>
<gene>
    <name evidence="1" type="ORF">NM203_09200</name>
</gene>
<sequence>MDAAARGWAASGLAHLTGEPDGPADFSRAAVLSRARAAAEQFSAYTGVAVDAAELLAGRAALLGLTRRGRVSAGGATRLFSARDGWCALTLSRPDDVDAVPALVEADPADPWPAVETWARTRSAADVVGRARLLGLPAAVLGEHRGAAVERTALGDRAEPDDLLVVDMSSMWAGPLCGQLLRRAGATVVKVESPQRPDGTRRGDAAFFDWMNSGKLSYAVDFADTGALHDLLGAADVVLQSARPAAMAHRGLGPDDVPARPGRVWLRITGYGAVGEPANRVAFGDDAAVAGGLVGTAGGVPVFCADAVADPLTGLHAALSVVESLRAGGGELIDVTLAGVAAEYAGLPLEESENDCPATVPRRPPQANPAAVLGEHNHDIARLIDERLRTPC</sequence>
<protein>
    <submittedName>
        <fullName evidence="1">CoA transferase</fullName>
    </submittedName>
</protein>
<evidence type="ECO:0000313" key="1">
    <source>
        <dbReference type="EMBL" id="MCP9272361.1"/>
    </source>
</evidence>
<dbReference type="EMBL" id="JANDBD010000003">
    <property type="protein sequence ID" value="MCP9272361.1"/>
    <property type="molecule type" value="Genomic_DNA"/>
</dbReference>
<accession>A0ABT1LZQ0</accession>
<dbReference type="GO" id="GO:0016853">
    <property type="term" value="F:isomerase activity"/>
    <property type="evidence" value="ECO:0007669"/>
    <property type="project" value="UniProtKB-KW"/>
</dbReference>
<keyword evidence="1" id="KW-0413">Isomerase</keyword>
<dbReference type="InterPro" id="IPR023606">
    <property type="entry name" value="CoA-Trfase_III_dom_1_sf"/>
</dbReference>
<dbReference type="InterPro" id="IPR050509">
    <property type="entry name" value="CoA-transferase_III"/>
</dbReference>